<gene>
    <name evidence="1" type="ORF">NIES4072_73070</name>
</gene>
<comment type="caution">
    <text evidence="1">The sequence shown here is derived from an EMBL/GenBank/DDBJ whole genome shotgun (WGS) entry which is preliminary data.</text>
</comment>
<protein>
    <recommendedName>
        <fullName evidence="3">CopG-like ribbon-helix-helix domain-containing protein</fullName>
    </recommendedName>
</protein>
<dbReference type="RefSeq" id="WP_094346746.1">
    <property type="nucleotide sequence ID" value="NZ_BDUD01000006.1"/>
</dbReference>
<evidence type="ECO:0008006" key="3">
    <source>
        <dbReference type="Google" id="ProtNLM"/>
    </source>
</evidence>
<keyword evidence="2" id="KW-1185">Reference proteome</keyword>
<dbReference type="Proteomes" id="UP000245124">
    <property type="component" value="Unassembled WGS sequence"/>
</dbReference>
<dbReference type="OrthoDB" id="467741at2"/>
<proteinExistence type="predicted"/>
<organism evidence="1 2">
    <name type="scientific">Nostoc commune NIES-4072</name>
    <dbReference type="NCBI Taxonomy" id="2005467"/>
    <lineage>
        <taxon>Bacteria</taxon>
        <taxon>Bacillati</taxon>
        <taxon>Cyanobacteriota</taxon>
        <taxon>Cyanophyceae</taxon>
        <taxon>Nostocales</taxon>
        <taxon>Nostocaceae</taxon>
        <taxon>Nostoc</taxon>
    </lineage>
</organism>
<reference evidence="1 2" key="1">
    <citation type="submission" date="2017-06" db="EMBL/GenBank/DDBJ databases">
        <title>Genome sequencing of cyanobaciteial culture collection at National Institute for Environmental Studies (NIES).</title>
        <authorList>
            <person name="Hirose Y."/>
            <person name="Shimura Y."/>
            <person name="Fujisawa T."/>
            <person name="Nakamura Y."/>
            <person name="Kawachi M."/>
        </authorList>
    </citation>
    <scope>NUCLEOTIDE SEQUENCE [LARGE SCALE GENOMIC DNA]</scope>
    <source>
        <strain evidence="1 2">NIES-4072</strain>
    </source>
</reference>
<evidence type="ECO:0000313" key="2">
    <source>
        <dbReference type="Proteomes" id="UP000245124"/>
    </source>
</evidence>
<accession>A0A2R5FZ90</accession>
<sequence>MGVTKKAKVMFTCEHETKSDLEAWAKSERRTVSNLVEGVVVAALANWKESVSTDAIAKNKSND</sequence>
<evidence type="ECO:0000313" key="1">
    <source>
        <dbReference type="EMBL" id="GBG23595.1"/>
    </source>
</evidence>
<name>A0A2R5FZ90_NOSCO</name>
<dbReference type="AlphaFoldDB" id="A0A2R5FZ90"/>
<dbReference type="EMBL" id="BDUD01000006">
    <property type="protein sequence ID" value="GBG23595.1"/>
    <property type="molecule type" value="Genomic_DNA"/>
</dbReference>